<dbReference type="PANTHER" id="PTHR36512:SF3">
    <property type="entry name" value="BLR5678 PROTEIN"/>
    <property type="match status" value="1"/>
</dbReference>
<dbReference type="OrthoDB" id="9770388at2"/>
<dbReference type="PANTHER" id="PTHR36512">
    <property type="entry name" value="D-AMINOPEPTIDASE"/>
    <property type="match status" value="1"/>
</dbReference>
<dbReference type="AlphaFoldDB" id="A0A4Y6PQR8"/>
<accession>A0A5B8Y878</accession>
<sequence length="374" mass="40082">MEDGSSKRRRLRDLGITIGDFQTGPLNAITDVEGVAVGHKTLIEGDPEDVATGVVRTGVTAILPQQGDLFMNRVVGGAFVLNGAGELSGLVQVLEWGLIETPILLTNTLSVGIVAQGAIQYLLERFPDIRNEHDVLIPLVGECDDSFLNDIAGPHVQIEHVYEALDNASAGPVEEGGVGAGTGMVSFDLKGGIGTSSRCVPEGGDTYTLGVLVLNNFGRIRDLRVDGVPVGRELEPWLEGLAKRVSLHGSIISVLATDAPLSTHQLTRLCKRVALGLGRTGSYAAHGSGEIILAFSTANRVPRSSEPRLLHFSQLSNQWMDPLYQAAIECTEEAVLNSLCMAEEMVGVDHHLVRALPARRVVEIFEKYRGEATH</sequence>
<gene>
    <name evidence="2" type="ORF">FIV42_08030</name>
</gene>
<reference evidence="2 3" key="1">
    <citation type="submission" date="2019-06" db="EMBL/GenBank/DDBJ databases">
        <title>Persicimonas caeni gen. nov., sp. nov., a predatory bacterium isolated from solar saltern.</title>
        <authorList>
            <person name="Wang S."/>
        </authorList>
    </citation>
    <scope>NUCLEOTIDE SEQUENCE [LARGE SCALE GENOMIC DNA]</scope>
    <source>
        <strain evidence="2 3">YN101</strain>
    </source>
</reference>
<dbReference type="EMBL" id="CP041186">
    <property type="protein sequence ID" value="QDG50678.1"/>
    <property type="molecule type" value="Genomic_DNA"/>
</dbReference>
<dbReference type="RefSeq" id="WP_141197170.1">
    <property type="nucleotide sequence ID" value="NZ_CP041186.1"/>
</dbReference>
<evidence type="ECO:0000256" key="1">
    <source>
        <dbReference type="ARBA" id="ARBA00007068"/>
    </source>
</evidence>
<name>A0A4Y6PQR8_PERCE</name>
<dbReference type="Pfam" id="PF03576">
    <property type="entry name" value="Peptidase_S58"/>
    <property type="match status" value="1"/>
</dbReference>
<dbReference type="InterPro" id="IPR005321">
    <property type="entry name" value="Peptidase_S58_DmpA"/>
</dbReference>
<dbReference type="SUPFAM" id="SSF56266">
    <property type="entry name" value="DmpA/ArgJ-like"/>
    <property type="match status" value="1"/>
</dbReference>
<evidence type="ECO:0000313" key="3">
    <source>
        <dbReference type="Proteomes" id="UP000315995"/>
    </source>
</evidence>
<dbReference type="GO" id="GO:0004177">
    <property type="term" value="F:aminopeptidase activity"/>
    <property type="evidence" value="ECO:0007669"/>
    <property type="project" value="TreeGrafter"/>
</dbReference>
<comment type="similarity">
    <text evidence="1">Belongs to the peptidase S58 family.</text>
</comment>
<proteinExistence type="inferred from homology"/>
<organism evidence="2 3">
    <name type="scientific">Persicimonas caeni</name>
    <dbReference type="NCBI Taxonomy" id="2292766"/>
    <lineage>
        <taxon>Bacteria</taxon>
        <taxon>Deltaproteobacteria</taxon>
        <taxon>Bradymonadales</taxon>
        <taxon>Bradymonadaceae</taxon>
        <taxon>Persicimonas</taxon>
    </lineage>
</organism>
<dbReference type="Gene3D" id="3.60.70.12">
    <property type="entry name" value="L-amino peptidase D-ALA esterase/amidase"/>
    <property type="match status" value="1"/>
</dbReference>
<evidence type="ECO:0000313" key="2">
    <source>
        <dbReference type="EMBL" id="QDG50678.1"/>
    </source>
</evidence>
<keyword evidence="3" id="KW-1185">Reference proteome</keyword>
<accession>A0A4Y6PQR8</accession>
<dbReference type="CDD" id="cd02253">
    <property type="entry name" value="DmpA"/>
    <property type="match status" value="1"/>
</dbReference>
<dbReference type="InterPro" id="IPR016117">
    <property type="entry name" value="ArgJ-like_dom_sf"/>
</dbReference>
<dbReference type="Proteomes" id="UP000315995">
    <property type="component" value="Chromosome"/>
</dbReference>
<protein>
    <submittedName>
        <fullName evidence="2">P1 family peptidase</fullName>
    </submittedName>
</protein>